<accession>A0AAF0DKS1</accession>
<gene>
    <name evidence="1" type="ORF">PRK78_005938</name>
</gene>
<reference evidence="1" key="1">
    <citation type="submission" date="2023-03" db="EMBL/GenBank/DDBJ databases">
        <title>Emydomyces testavorans Genome Sequence.</title>
        <authorList>
            <person name="Hoyer L."/>
        </authorList>
    </citation>
    <scope>NUCLEOTIDE SEQUENCE</scope>
    <source>
        <strain evidence="1">16-2883</strain>
    </source>
</reference>
<sequence length="262" mass="30810">MSSPSKRSRPKMSWWTRTKYRFRYQESPLALRGTIIRLRHANKWAYLALFRLCMPTTSLSWAYPVPKPLPPLSLVDDPSLCWTRRCEGDIKNLQAIPIWRSRDTPLRSLYRLYEAVMGGDEMLPVIGYETEYFWRQGRRSWELHRIPDPKDSDPIRYAIIACVVEALLDAFNWRLSLGLRRNGKNIPPTDYDGINNPYAPYDPVALPSWTEHVPPVEKQYLRDVMPSRMLDSEGRLMLHTDAKSEIFEKRNIVATEHKFWTI</sequence>
<evidence type="ECO:0000313" key="1">
    <source>
        <dbReference type="EMBL" id="WEW60452.1"/>
    </source>
</evidence>
<dbReference type="EMBL" id="CP120630">
    <property type="protein sequence ID" value="WEW60452.1"/>
    <property type="molecule type" value="Genomic_DNA"/>
</dbReference>
<organism evidence="1 2">
    <name type="scientific">Emydomyces testavorans</name>
    <dbReference type="NCBI Taxonomy" id="2070801"/>
    <lineage>
        <taxon>Eukaryota</taxon>
        <taxon>Fungi</taxon>
        <taxon>Dikarya</taxon>
        <taxon>Ascomycota</taxon>
        <taxon>Pezizomycotina</taxon>
        <taxon>Eurotiomycetes</taxon>
        <taxon>Eurotiomycetidae</taxon>
        <taxon>Onygenales</taxon>
        <taxon>Nannizziopsiaceae</taxon>
        <taxon>Emydomyces</taxon>
    </lineage>
</organism>
<name>A0AAF0DKS1_9EURO</name>
<dbReference type="Proteomes" id="UP001219355">
    <property type="component" value="Chromosome 4"/>
</dbReference>
<dbReference type="AlphaFoldDB" id="A0AAF0DKS1"/>
<evidence type="ECO:0000313" key="2">
    <source>
        <dbReference type="Proteomes" id="UP001219355"/>
    </source>
</evidence>
<proteinExistence type="predicted"/>
<protein>
    <submittedName>
        <fullName evidence="1">Uncharacterized protein</fullName>
    </submittedName>
</protein>
<keyword evidence="2" id="KW-1185">Reference proteome</keyword>